<name>A0A5A7QWQ1_STRAF</name>
<dbReference type="GO" id="GO:0016787">
    <property type="term" value="F:hydrolase activity"/>
    <property type="evidence" value="ECO:0007669"/>
    <property type="project" value="UniProtKB-KW"/>
</dbReference>
<keyword evidence="1" id="KW-0378">Hydrolase</keyword>
<sequence length="392" mass="43306">MLRCPISYVGLLRNCKLKVCLSLVNTKLAGFMIKGEQCSVIVFPRVHLRVPGDGIHKKQGGFLEKSIVCQSCGHWSLIERFLSRWSLDLSSRWCALIELFLGVGVGSRIALYRYRTHKRDNISKCFFLSSNSHAPLEMIVTIRTLLYLATLKDLYLQLNSGLVIYWFTKGQQKSMSLGNGILINIPTELISKVLPAVDMRSMSVNIRLSLNHAIRGFRSPLAHMLSLLPQYLKYLKAEILKPAYGLPKHIDSLSFLVLYDPWNRWMAGSGTRELDSKVTIGWSLGILLLGKAYPLPWVSRTGHHNHHSRNVSIPIVASGVLPTDPSEPGCKGSKSTGSTNILSPWKGAISVVMLVVPGLAIDSLASSKGMPNSVETDWTVGAADKPATAETE</sequence>
<dbReference type="Proteomes" id="UP000325081">
    <property type="component" value="Unassembled WGS sequence"/>
</dbReference>
<organism evidence="1 2">
    <name type="scientific">Striga asiatica</name>
    <name type="common">Asiatic witchweed</name>
    <name type="synonym">Buchnera asiatica</name>
    <dbReference type="NCBI Taxonomy" id="4170"/>
    <lineage>
        <taxon>Eukaryota</taxon>
        <taxon>Viridiplantae</taxon>
        <taxon>Streptophyta</taxon>
        <taxon>Embryophyta</taxon>
        <taxon>Tracheophyta</taxon>
        <taxon>Spermatophyta</taxon>
        <taxon>Magnoliopsida</taxon>
        <taxon>eudicotyledons</taxon>
        <taxon>Gunneridae</taxon>
        <taxon>Pentapetalae</taxon>
        <taxon>asterids</taxon>
        <taxon>lamiids</taxon>
        <taxon>Lamiales</taxon>
        <taxon>Orobanchaceae</taxon>
        <taxon>Buchnereae</taxon>
        <taxon>Striga</taxon>
    </lineage>
</organism>
<dbReference type="EMBL" id="BKCP01008293">
    <property type="protein sequence ID" value="GER48827.1"/>
    <property type="molecule type" value="Genomic_DNA"/>
</dbReference>
<gene>
    <name evidence="1" type="ORF">STAS_26020</name>
</gene>
<dbReference type="AlphaFoldDB" id="A0A5A7QWQ1"/>
<comment type="caution">
    <text evidence="1">The sequence shown here is derived from an EMBL/GenBank/DDBJ whole genome shotgun (WGS) entry which is preliminary data.</text>
</comment>
<protein>
    <submittedName>
        <fullName evidence="1">Ubiquitin carboxyl-terminal hydrolase family protein</fullName>
    </submittedName>
</protein>
<reference evidence="2" key="1">
    <citation type="journal article" date="2019" name="Curr. Biol.">
        <title>Genome Sequence of Striga asiatica Provides Insight into the Evolution of Plant Parasitism.</title>
        <authorList>
            <person name="Yoshida S."/>
            <person name="Kim S."/>
            <person name="Wafula E.K."/>
            <person name="Tanskanen J."/>
            <person name="Kim Y.M."/>
            <person name="Honaas L."/>
            <person name="Yang Z."/>
            <person name="Spallek T."/>
            <person name="Conn C.E."/>
            <person name="Ichihashi Y."/>
            <person name="Cheong K."/>
            <person name="Cui S."/>
            <person name="Der J.P."/>
            <person name="Gundlach H."/>
            <person name="Jiao Y."/>
            <person name="Hori C."/>
            <person name="Ishida J.K."/>
            <person name="Kasahara H."/>
            <person name="Kiba T."/>
            <person name="Kim M.S."/>
            <person name="Koo N."/>
            <person name="Laohavisit A."/>
            <person name="Lee Y.H."/>
            <person name="Lumba S."/>
            <person name="McCourt P."/>
            <person name="Mortimer J.C."/>
            <person name="Mutuku J.M."/>
            <person name="Nomura T."/>
            <person name="Sasaki-Sekimoto Y."/>
            <person name="Seto Y."/>
            <person name="Wang Y."/>
            <person name="Wakatake T."/>
            <person name="Sakakibara H."/>
            <person name="Demura T."/>
            <person name="Yamaguchi S."/>
            <person name="Yoneyama K."/>
            <person name="Manabe R.I."/>
            <person name="Nelson D.C."/>
            <person name="Schulman A.H."/>
            <person name="Timko M.P."/>
            <person name="dePamphilis C.W."/>
            <person name="Choi D."/>
            <person name="Shirasu K."/>
        </authorList>
    </citation>
    <scope>NUCLEOTIDE SEQUENCE [LARGE SCALE GENOMIC DNA]</scope>
    <source>
        <strain evidence="2">cv. UVA1</strain>
    </source>
</reference>
<proteinExistence type="predicted"/>
<evidence type="ECO:0000313" key="2">
    <source>
        <dbReference type="Proteomes" id="UP000325081"/>
    </source>
</evidence>
<evidence type="ECO:0000313" key="1">
    <source>
        <dbReference type="EMBL" id="GER48827.1"/>
    </source>
</evidence>
<accession>A0A5A7QWQ1</accession>
<keyword evidence="2" id="KW-1185">Reference proteome</keyword>